<sequence>VRQLPNINGPLVTMVGLLLLCMPQIATTQDPTITPNYRDADIRQIIEAVSEVTGRNFIVDPRITAKVTMLSSTPMSPEAFYEAFLSILQVYGYVAMGSGEVIKIVPDASARQYS</sequence>
<feature type="non-terminal residue" evidence="5">
    <location>
        <position position="1"/>
    </location>
</feature>
<accession>A0A383A9J3</accession>
<dbReference type="AlphaFoldDB" id="A0A383A9J3"/>
<dbReference type="InterPro" id="IPR038591">
    <property type="entry name" value="NolW-like_sf"/>
</dbReference>
<dbReference type="InterPro" id="IPR050810">
    <property type="entry name" value="Bact_Secretion_Sys_Channel"/>
</dbReference>
<dbReference type="Gene3D" id="3.30.1370.120">
    <property type="match status" value="1"/>
</dbReference>
<feature type="domain" description="GspD-like N0" evidence="4">
    <location>
        <begin position="36"/>
        <end position="104"/>
    </location>
</feature>
<gene>
    <name evidence="5" type="ORF">METZ01_LOCUS457157</name>
</gene>
<organism evidence="5">
    <name type="scientific">marine metagenome</name>
    <dbReference type="NCBI Taxonomy" id="408172"/>
    <lineage>
        <taxon>unclassified sequences</taxon>
        <taxon>metagenomes</taxon>
        <taxon>ecological metagenomes</taxon>
    </lineage>
</organism>
<dbReference type="EMBL" id="UINC01190242">
    <property type="protein sequence ID" value="SVE04303.1"/>
    <property type="molecule type" value="Genomic_DNA"/>
</dbReference>
<keyword evidence="2" id="KW-0732">Signal</keyword>
<evidence type="ECO:0000259" key="4">
    <source>
        <dbReference type="Pfam" id="PF21305"/>
    </source>
</evidence>
<name>A0A383A9J3_9ZZZZ</name>
<dbReference type="GO" id="GO:0009306">
    <property type="term" value="P:protein secretion"/>
    <property type="evidence" value="ECO:0007669"/>
    <property type="project" value="TreeGrafter"/>
</dbReference>
<dbReference type="Pfam" id="PF21305">
    <property type="entry name" value="type_II_gspD_N0"/>
    <property type="match status" value="1"/>
</dbReference>
<dbReference type="PANTHER" id="PTHR30332:SF24">
    <property type="entry name" value="SECRETIN GSPD-RELATED"/>
    <property type="match status" value="1"/>
</dbReference>
<evidence type="ECO:0000313" key="5">
    <source>
        <dbReference type="EMBL" id="SVE04303.1"/>
    </source>
</evidence>
<evidence type="ECO:0000256" key="1">
    <source>
        <dbReference type="ARBA" id="ARBA00004370"/>
    </source>
</evidence>
<reference evidence="5" key="1">
    <citation type="submission" date="2018-05" db="EMBL/GenBank/DDBJ databases">
        <authorList>
            <person name="Lanie J.A."/>
            <person name="Ng W.-L."/>
            <person name="Kazmierczak K.M."/>
            <person name="Andrzejewski T.M."/>
            <person name="Davidsen T.M."/>
            <person name="Wayne K.J."/>
            <person name="Tettelin H."/>
            <person name="Glass J.I."/>
            <person name="Rusch D."/>
            <person name="Podicherti R."/>
            <person name="Tsui H.-C.T."/>
            <person name="Winkler M.E."/>
        </authorList>
    </citation>
    <scope>NUCLEOTIDE SEQUENCE</scope>
</reference>
<comment type="subcellular location">
    <subcellularLocation>
        <location evidence="1">Membrane</location>
    </subcellularLocation>
</comment>
<feature type="non-terminal residue" evidence="5">
    <location>
        <position position="114"/>
    </location>
</feature>
<dbReference type="GO" id="GO:0016020">
    <property type="term" value="C:membrane"/>
    <property type="evidence" value="ECO:0007669"/>
    <property type="project" value="UniProtKB-SubCell"/>
</dbReference>
<keyword evidence="3" id="KW-0472">Membrane</keyword>
<dbReference type="PANTHER" id="PTHR30332">
    <property type="entry name" value="PROBABLE GENERAL SECRETION PATHWAY PROTEIN D"/>
    <property type="match status" value="1"/>
</dbReference>
<evidence type="ECO:0000256" key="3">
    <source>
        <dbReference type="ARBA" id="ARBA00023136"/>
    </source>
</evidence>
<proteinExistence type="predicted"/>
<protein>
    <recommendedName>
        <fullName evidence="4">GspD-like N0 domain-containing protein</fullName>
    </recommendedName>
</protein>
<evidence type="ECO:0000256" key="2">
    <source>
        <dbReference type="ARBA" id="ARBA00022729"/>
    </source>
</evidence>
<dbReference type="GO" id="GO:0015627">
    <property type="term" value="C:type II protein secretion system complex"/>
    <property type="evidence" value="ECO:0007669"/>
    <property type="project" value="TreeGrafter"/>
</dbReference>
<dbReference type="InterPro" id="IPR049371">
    <property type="entry name" value="GspD-like_N0"/>
</dbReference>